<dbReference type="InParanoid" id="A0A0Q3JJP7"/>
<reference evidence="2" key="3">
    <citation type="submission" date="2018-08" db="UniProtKB">
        <authorList>
            <consortium name="EnsemblPlants"/>
        </authorList>
    </citation>
    <scope>IDENTIFICATION</scope>
    <source>
        <strain evidence="2">cv. Bd21</strain>
    </source>
</reference>
<reference evidence="1 2" key="1">
    <citation type="journal article" date="2010" name="Nature">
        <title>Genome sequencing and analysis of the model grass Brachypodium distachyon.</title>
        <authorList>
            <consortium name="International Brachypodium Initiative"/>
        </authorList>
    </citation>
    <scope>NUCLEOTIDE SEQUENCE [LARGE SCALE GENOMIC DNA]</scope>
    <source>
        <strain evidence="1 2">Bd21</strain>
    </source>
</reference>
<evidence type="ECO:0000313" key="2">
    <source>
        <dbReference type="EnsemblPlants" id="KQK12428"/>
    </source>
</evidence>
<protein>
    <recommendedName>
        <fullName evidence="4">Rx N-terminal domain-containing protein</fullName>
    </recommendedName>
</protein>
<evidence type="ECO:0000313" key="1">
    <source>
        <dbReference type="EMBL" id="KQK12428.2"/>
    </source>
</evidence>
<name>A0A0Q3JJP7_BRADI</name>
<organism evidence="1">
    <name type="scientific">Brachypodium distachyon</name>
    <name type="common">Purple false brome</name>
    <name type="synonym">Trachynia distachya</name>
    <dbReference type="NCBI Taxonomy" id="15368"/>
    <lineage>
        <taxon>Eukaryota</taxon>
        <taxon>Viridiplantae</taxon>
        <taxon>Streptophyta</taxon>
        <taxon>Embryophyta</taxon>
        <taxon>Tracheophyta</taxon>
        <taxon>Spermatophyta</taxon>
        <taxon>Magnoliopsida</taxon>
        <taxon>Liliopsida</taxon>
        <taxon>Poales</taxon>
        <taxon>Poaceae</taxon>
        <taxon>BOP clade</taxon>
        <taxon>Pooideae</taxon>
        <taxon>Stipodae</taxon>
        <taxon>Brachypodieae</taxon>
        <taxon>Brachypodium</taxon>
    </lineage>
</organism>
<dbReference type="PANTHER" id="PTHR33377:SF56">
    <property type="entry name" value="RX N-TERMINAL DOMAIN-CONTAINING PROTEIN"/>
    <property type="match status" value="1"/>
</dbReference>
<dbReference type="Gramene" id="KQK12428">
    <property type="protein sequence ID" value="KQK12428"/>
    <property type="gene ID" value="BRADI_1g03681v3"/>
</dbReference>
<gene>
    <name evidence="1" type="ORF">BRADI_1g03681v3</name>
</gene>
<keyword evidence="3" id="KW-1185">Reference proteome</keyword>
<dbReference type="AlphaFoldDB" id="A0A0Q3JJP7"/>
<reference evidence="1" key="2">
    <citation type="submission" date="2017-06" db="EMBL/GenBank/DDBJ databases">
        <title>WGS assembly of Brachypodium distachyon.</title>
        <authorList>
            <consortium name="The International Brachypodium Initiative"/>
            <person name="Lucas S."/>
            <person name="Harmon-Smith M."/>
            <person name="Lail K."/>
            <person name="Tice H."/>
            <person name="Grimwood J."/>
            <person name="Bruce D."/>
            <person name="Barry K."/>
            <person name="Shu S."/>
            <person name="Lindquist E."/>
            <person name="Wang M."/>
            <person name="Pitluck S."/>
            <person name="Vogel J.P."/>
            <person name="Garvin D.F."/>
            <person name="Mockler T.C."/>
            <person name="Schmutz J."/>
            <person name="Rokhsar D."/>
            <person name="Bevan M.W."/>
        </authorList>
    </citation>
    <scope>NUCLEOTIDE SEQUENCE</scope>
    <source>
        <strain evidence="1">Bd21</strain>
    </source>
</reference>
<dbReference type="FunCoup" id="A0A0Q3JJP7">
    <property type="interactions" value="492"/>
</dbReference>
<proteinExistence type="predicted"/>
<evidence type="ECO:0000313" key="3">
    <source>
        <dbReference type="Proteomes" id="UP000008810"/>
    </source>
</evidence>
<sequence length="351" mass="38868">MAKQAVNSMTSAMAGEVISRVFSRLIQRYGKHATTADKLQQLEMLLIKIHSAIEASEKHIIENSWLLQWRDKLADAAKQGDEELASFQQRFKDVQETSNTDGNALQDEAASAAAPPITAVSALSFTRNSVSSMMQGIRSAREMLFSSDDDDIERLNKVVGRLLHFQALPKVWQRPGTTAFPTKVHGPTKKISKMREKTARRSISGGYCFPDELPTEEKIVKETSAQCLEEEESEHFNSKCDPAHLQEGQQGAPLQDRLKAAFAEICKAVELADSRDIEGLEWLAYWAGILREAKEQGSTVLGAISACMDDKELMVGCDPEKDELSGFVHGLESLARDVGDFSKLVYLFPAC</sequence>
<dbReference type="EnsemblPlants" id="KQK12428">
    <property type="protein sequence ID" value="KQK12428"/>
    <property type="gene ID" value="BRADI_1g03681v3"/>
</dbReference>
<dbReference type="OrthoDB" id="674144at2759"/>
<dbReference type="Proteomes" id="UP000008810">
    <property type="component" value="Chromosome 1"/>
</dbReference>
<dbReference type="EMBL" id="CM000880">
    <property type="protein sequence ID" value="KQK12428.2"/>
    <property type="molecule type" value="Genomic_DNA"/>
</dbReference>
<evidence type="ECO:0008006" key="4">
    <source>
        <dbReference type="Google" id="ProtNLM"/>
    </source>
</evidence>
<accession>A0A0Q3JJP7</accession>
<dbReference type="PANTHER" id="PTHR33377">
    <property type="entry name" value="OS10G0134700 PROTEIN-RELATED"/>
    <property type="match status" value="1"/>
</dbReference>